<feature type="region of interest" description="Disordered" evidence="1">
    <location>
        <begin position="101"/>
        <end position="139"/>
    </location>
</feature>
<dbReference type="Proteomes" id="UP000199055">
    <property type="component" value="Unassembled WGS sequence"/>
</dbReference>
<proteinExistence type="predicted"/>
<dbReference type="AlphaFoldDB" id="A0A1H9F985"/>
<evidence type="ECO:0000313" key="3">
    <source>
        <dbReference type="Proteomes" id="UP000199055"/>
    </source>
</evidence>
<sequence>MISHPSASGRQRTVEFQALPSRTGQIRRIVSAQLRYWKLEALVGPAADGVTELLAGALRQTGPNGRCTVEIALLLDRLTISVRDHAPQLSPAHAMGALLAGERSPARSGGTGRAARITLPVPAPASPGPAARPEPLPRA</sequence>
<dbReference type="EMBL" id="FOET01000006">
    <property type="protein sequence ID" value="SEQ34506.1"/>
    <property type="molecule type" value="Genomic_DNA"/>
</dbReference>
<evidence type="ECO:0000256" key="1">
    <source>
        <dbReference type="SAM" id="MobiDB-lite"/>
    </source>
</evidence>
<protein>
    <submittedName>
        <fullName evidence="2">Uncharacterized protein</fullName>
    </submittedName>
</protein>
<organism evidence="2 3">
    <name type="scientific">Streptomyces radiopugnans</name>
    <dbReference type="NCBI Taxonomy" id="403935"/>
    <lineage>
        <taxon>Bacteria</taxon>
        <taxon>Bacillati</taxon>
        <taxon>Actinomycetota</taxon>
        <taxon>Actinomycetes</taxon>
        <taxon>Kitasatosporales</taxon>
        <taxon>Streptomycetaceae</taxon>
        <taxon>Streptomyces</taxon>
    </lineage>
</organism>
<dbReference type="Gene3D" id="3.30.565.10">
    <property type="entry name" value="Histidine kinase-like ATPase, C-terminal domain"/>
    <property type="match status" value="1"/>
</dbReference>
<name>A0A1H9F985_9ACTN</name>
<dbReference type="InterPro" id="IPR036890">
    <property type="entry name" value="HATPase_C_sf"/>
</dbReference>
<evidence type="ECO:0000313" key="2">
    <source>
        <dbReference type="EMBL" id="SEQ34506.1"/>
    </source>
</evidence>
<dbReference type="STRING" id="403935.SAMN05216481_106142"/>
<accession>A0A1H9F985</accession>
<dbReference type="RefSeq" id="WP_093659468.1">
    <property type="nucleotide sequence ID" value="NZ_FOET01000006.1"/>
</dbReference>
<feature type="compositionally biased region" description="Pro residues" evidence="1">
    <location>
        <begin position="121"/>
        <end position="139"/>
    </location>
</feature>
<reference evidence="3" key="1">
    <citation type="submission" date="2016-10" db="EMBL/GenBank/DDBJ databases">
        <authorList>
            <person name="Varghese N."/>
            <person name="Submissions S."/>
        </authorList>
    </citation>
    <scope>NUCLEOTIDE SEQUENCE [LARGE SCALE GENOMIC DNA]</scope>
    <source>
        <strain evidence="3">CGMCC 4.3519</strain>
    </source>
</reference>
<keyword evidence="3" id="KW-1185">Reference proteome</keyword>
<gene>
    <name evidence="2" type="ORF">SAMN05216481_106142</name>
</gene>